<name>A0A067DWE6_CITSI</name>
<dbReference type="EMBL" id="KK785384">
    <property type="protein sequence ID" value="KDO43337.1"/>
    <property type="molecule type" value="Genomic_DNA"/>
</dbReference>
<evidence type="ECO:0000313" key="2">
    <source>
        <dbReference type="EMBL" id="KDO43337.1"/>
    </source>
</evidence>
<accession>A0A067DWE6</accession>
<dbReference type="STRING" id="2711.A0A067DWE6"/>
<proteinExistence type="predicted"/>
<evidence type="ECO:0000313" key="3">
    <source>
        <dbReference type="Proteomes" id="UP000027120"/>
    </source>
</evidence>
<dbReference type="Proteomes" id="UP000027120">
    <property type="component" value="Unassembled WGS sequence"/>
</dbReference>
<gene>
    <name evidence="2" type="ORF">CISIN_1g042408mg</name>
</gene>
<dbReference type="eggNOG" id="ENOG502QRCA">
    <property type="taxonomic scope" value="Eukaryota"/>
</dbReference>
<feature type="non-terminal residue" evidence="2">
    <location>
        <position position="243"/>
    </location>
</feature>
<organism evidence="2 3">
    <name type="scientific">Citrus sinensis</name>
    <name type="common">Sweet orange</name>
    <name type="synonym">Citrus aurantium var. sinensis</name>
    <dbReference type="NCBI Taxonomy" id="2711"/>
    <lineage>
        <taxon>Eukaryota</taxon>
        <taxon>Viridiplantae</taxon>
        <taxon>Streptophyta</taxon>
        <taxon>Embryophyta</taxon>
        <taxon>Tracheophyta</taxon>
        <taxon>Spermatophyta</taxon>
        <taxon>Magnoliopsida</taxon>
        <taxon>eudicotyledons</taxon>
        <taxon>Gunneridae</taxon>
        <taxon>Pentapetalae</taxon>
        <taxon>rosids</taxon>
        <taxon>malvids</taxon>
        <taxon>Sapindales</taxon>
        <taxon>Rutaceae</taxon>
        <taxon>Aurantioideae</taxon>
        <taxon>Citrus</taxon>
    </lineage>
</organism>
<evidence type="ECO:0000256" key="1">
    <source>
        <dbReference type="SAM" id="MobiDB-lite"/>
    </source>
</evidence>
<dbReference type="PaxDb" id="2711-XP_006489641.1"/>
<protein>
    <submittedName>
        <fullName evidence="2">Uncharacterized protein</fullName>
    </submittedName>
</protein>
<sequence>MLQDVFDHHHQQQLRIDDISSPISGQIFDFCDPDLFSETLQNSEVTSCSNGCYEENSSYYPNNNNPSSLPSEIHNFNSNNANNNNNNTPTSATTTTTTTTTSTTTTAATTNNNSNNLSIIFDSSQEEIDNDISASIDFSSSPSFHQVPQFISSQEFQFDFTSSSMQPNQILISDAVTIDSGLSVSHYPNDPVNNNPLLGHHPPLPSVFEEDCLSSVPSYVPLNPSSPACSFLGPAMPTYMPVS</sequence>
<keyword evidence="3" id="KW-1185">Reference proteome</keyword>
<feature type="region of interest" description="Disordered" evidence="1">
    <location>
        <begin position="77"/>
        <end position="110"/>
    </location>
</feature>
<reference evidence="2 3" key="1">
    <citation type="submission" date="2014-04" db="EMBL/GenBank/DDBJ databases">
        <authorList>
            <consortium name="International Citrus Genome Consortium"/>
            <person name="Gmitter F."/>
            <person name="Chen C."/>
            <person name="Farmerie W."/>
            <person name="Harkins T."/>
            <person name="Desany B."/>
            <person name="Mohiuddin M."/>
            <person name="Kodira C."/>
            <person name="Borodovsky M."/>
            <person name="Lomsadze A."/>
            <person name="Burns P."/>
            <person name="Jenkins J."/>
            <person name="Prochnik S."/>
            <person name="Shu S."/>
            <person name="Chapman J."/>
            <person name="Pitluck S."/>
            <person name="Schmutz J."/>
            <person name="Rokhsar D."/>
        </authorList>
    </citation>
    <scope>NUCLEOTIDE SEQUENCE</scope>
</reference>
<dbReference type="AlphaFoldDB" id="A0A067DWE6"/>